<evidence type="ECO:0000256" key="2">
    <source>
        <dbReference type="SAM" id="Phobius"/>
    </source>
</evidence>
<feature type="chain" id="PRO_5036447811" evidence="3">
    <location>
        <begin position="24"/>
        <end position="298"/>
    </location>
</feature>
<reference evidence="4" key="1">
    <citation type="journal article" date="2020" name="bioRxiv">
        <title>Hybrid origin of Populus tomentosa Carr. identified through genome sequencing and phylogenomic analysis.</title>
        <authorList>
            <person name="An X."/>
            <person name="Gao K."/>
            <person name="Chen Z."/>
            <person name="Li J."/>
            <person name="Yang X."/>
            <person name="Yang X."/>
            <person name="Zhou J."/>
            <person name="Guo T."/>
            <person name="Zhao T."/>
            <person name="Huang S."/>
            <person name="Miao D."/>
            <person name="Khan W.U."/>
            <person name="Rao P."/>
            <person name="Ye M."/>
            <person name="Lei B."/>
            <person name="Liao W."/>
            <person name="Wang J."/>
            <person name="Ji L."/>
            <person name="Li Y."/>
            <person name="Guo B."/>
            <person name="Mustafa N.S."/>
            <person name="Li S."/>
            <person name="Yun Q."/>
            <person name="Keller S.R."/>
            <person name="Mao J."/>
            <person name="Zhang R."/>
            <person name="Strauss S.H."/>
        </authorList>
    </citation>
    <scope>NUCLEOTIDE SEQUENCE</scope>
    <source>
        <strain evidence="4">GM15</strain>
        <tissue evidence="4">Leaf</tissue>
    </source>
</reference>
<dbReference type="PANTHER" id="PTHR36336">
    <property type="entry name" value="OS09G0560400 PROTEIN"/>
    <property type="match status" value="1"/>
</dbReference>
<evidence type="ECO:0000256" key="3">
    <source>
        <dbReference type="SAM" id="SignalP"/>
    </source>
</evidence>
<keyword evidence="2" id="KW-0472">Membrane</keyword>
<keyword evidence="2" id="KW-1133">Transmembrane helix</keyword>
<proteinExistence type="predicted"/>
<dbReference type="PANTHER" id="PTHR36336:SF1">
    <property type="entry name" value="OS09G0560400 PROTEIN"/>
    <property type="match status" value="1"/>
</dbReference>
<sequence>MGSWDSAPAAILAVWALLSSIHALDIDHTTENGGLGRRVLLSFKETPHGTNLTFDCSPSGPCVPCAYSEKSDEKYRCSETGHRIPFKCVEINHDTENEKGKQHSPNGRSAVEISDDANPHVMLQETTASNEGRTLLDDSSTAKGGLQAYITYRSCISVNTENLSVLGFEEKKKITFGEKRKNTQGCSSEAKPNTNLDPKVSNSHYIESSPNLADIVVRVLKRCATQLALQSELGNVEPQNGSLEYSNVSLHSYGLNHFGQGIILCLLLASGSVVYFRRKQTATVVAGAGVGRIQMNRF</sequence>
<evidence type="ECO:0000313" key="4">
    <source>
        <dbReference type="EMBL" id="KAG6758973.1"/>
    </source>
</evidence>
<organism evidence="4 5">
    <name type="scientific">Populus tomentosa</name>
    <name type="common">Chinese white poplar</name>
    <dbReference type="NCBI Taxonomy" id="118781"/>
    <lineage>
        <taxon>Eukaryota</taxon>
        <taxon>Viridiplantae</taxon>
        <taxon>Streptophyta</taxon>
        <taxon>Embryophyta</taxon>
        <taxon>Tracheophyta</taxon>
        <taxon>Spermatophyta</taxon>
        <taxon>Magnoliopsida</taxon>
        <taxon>eudicotyledons</taxon>
        <taxon>Gunneridae</taxon>
        <taxon>Pentapetalae</taxon>
        <taxon>rosids</taxon>
        <taxon>fabids</taxon>
        <taxon>Malpighiales</taxon>
        <taxon>Salicaceae</taxon>
        <taxon>Saliceae</taxon>
        <taxon>Populus</taxon>
    </lineage>
</organism>
<dbReference type="Proteomes" id="UP000886885">
    <property type="component" value="Chromosome 10A"/>
</dbReference>
<protein>
    <submittedName>
        <fullName evidence="4">Uncharacterized protein</fullName>
    </submittedName>
</protein>
<evidence type="ECO:0000313" key="5">
    <source>
        <dbReference type="Proteomes" id="UP000886885"/>
    </source>
</evidence>
<keyword evidence="5" id="KW-1185">Reference proteome</keyword>
<feature type="compositionally biased region" description="Polar residues" evidence="1">
    <location>
        <begin position="183"/>
        <end position="199"/>
    </location>
</feature>
<keyword evidence="3" id="KW-0732">Signal</keyword>
<gene>
    <name evidence="4" type="ORF">POTOM_035436</name>
</gene>
<feature type="signal peptide" evidence="3">
    <location>
        <begin position="1"/>
        <end position="23"/>
    </location>
</feature>
<feature type="transmembrane region" description="Helical" evidence="2">
    <location>
        <begin position="258"/>
        <end position="276"/>
    </location>
</feature>
<name>A0A8X7Z2N3_POPTO</name>
<dbReference type="EMBL" id="JAAWWB010000019">
    <property type="protein sequence ID" value="KAG6758973.1"/>
    <property type="molecule type" value="Genomic_DNA"/>
</dbReference>
<dbReference type="OrthoDB" id="2019675at2759"/>
<dbReference type="AlphaFoldDB" id="A0A8X7Z2N3"/>
<evidence type="ECO:0000256" key="1">
    <source>
        <dbReference type="SAM" id="MobiDB-lite"/>
    </source>
</evidence>
<accession>A0A8X7Z2N3</accession>
<comment type="caution">
    <text evidence="4">The sequence shown here is derived from an EMBL/GenBank/DDBJ whole genome shotgun (WGS) entry which is preliminary data.</text>
</comment>
<keyword evidence="2" id="KW-0812">Transmembrane</keyword>
<feature type="region of interest" description="Disordered" evidence="1">
    <location>
        <begin position="179"/>
        <end position="199"/>
    </location>
</feature>